<proteinExistence type="predicted"/>
<dbReference type="Proteomes" id="UP001628179">
    <property type="component" value="Unassembled WGS sequence"/>
</dbReference>
<keyword evidence="4" id="KW-1185">Reference proteome</keyword>
<protein>
    <submittedName>
        <fullName evidence="3">Uncharacterized protein</fullName>
    </submittedName>
</protein>
<evidence type="ECO:0000313" key="4">
    <source>
        <dbReference type="Proteomes" id="UP001628179"/>
    </source>
</evidence>
<dbReference type="GeneID" id="98180459"/>
<gene>
    <name evidence="3" type="ORF">MFIFM68171_09717</name>
</gene>
<accession>A0ABQ0GP54</accession>
<evidence type="ECO:0000313" key="3">
    <source>
        <dbReference type="EMBL" id="GAB1319507.1"/>
    </source>
</evidence>
<reference evidence="3 4" key="1">
    <citation type="submission" date="2024-09" db="EMBL/GenBank/DDBJ databases">
        <title>Itraconazole resistance in Madurella fahalii resulting from another homologue of gene encoding cytochrome P450 14-alpha sterol demethylase (CYP51).</title>
        <authorList>
            <person name="Yoshioka I."/>
            <person name="Fahal A.H."/>
            <person name="Kaneko S."/>
            <person name="Yaguchi T."/>
        </authorList>
    </citation>
    <scope>NUCLEOTIDE SEQUENCE [LARGE SCALE GENOMIC DNA]</scope>
    <source>
        <strain evidence="3 4">IFM 68171</strain>
    </source>
</reference>
<dbReference type="RefSeq" id="XP_070921237.1">
    <property type="nucleotide sequence ID" value="XM_071065136.1"/>
</dbReference>
<feature type="compositionally biased region" description="Polar residues" evidence="2">
    <location>
        <begin position="18"/>
        <end position="29"/>
    </location>
</feature>
<comment type="caution">
    <text evidence="3">The sequence shown here is derived from an EMBL/GenBank/DDBJ whole genome shotgun (WGS) entry which is preliminary data.</text>
</comment>
<feature type="coiled-coil region" evidence="1">
    <location>
        <begin position="202"/>
        <end position="266"/>
    </location>
</feature>
<name>A0ABQ0GP54_9PEZI</name>
<feature type="region of interest" description="Disordered" evidence="2">
    <location>
        <begin position="1"/>
        <end position="56"/>
    </location>
</feature>
<sequence length="373" mass="41914">MATEQHKDCPQFLMPATHGTTPSMRATSLPSPPADRSLAQSGRRSVPSVEKSENGAEVVQAAGGSRLLSVDTLALDRDLWAASQTITASRQERIAIYRALEDANAARSSLEHKYEQAKSAYNQLLEYYEKLYEDNRSLQDRYNVVTTTLEDERALKEALDLELQQAKNELASLEDWEFRELQARDATIERLRGDIKGRDVRLAQLAEKLDALEQHNDQAIAESTEGYEKHEISRLKAESTAREQALDKYRNQTAALSSELESAKLLIQGLQKVQGKTDDNLGQNRQQLQHENKPLREALESIQSSGDETKNEATEAEIEVLRHENLSLAQQLGMVKKALAARFPGLHDNLDNLSSLLVENGEERKRKKRKGTK</sequence>
<dbReference type="EMBL" id="BAAFSV010000005">
    <property type="protein sequence ID" value="GAB1319507.1"/>
    <property type="molecule type" value="Genomic_DNA"/>
</dbReference>
<keyword evidence="1" id="KW-0175">Coiled coil</keyword>
<evidence type="ECO:0000256" key="2">
    <source>
        <dbReference type="SAM" id="MobiDB-lite"/>
    </source>
</evidence>
<organism evidence="3 4">
    <name type="scientific">Madurella fahalii</name>
    <dbReference type="NCBI Taxonomy" id="1157608"/>
    <lineage>
        <taxon>Eukaryota</taxon>
        <taxon>Fungi</taxon>
        <taxon>Dikarya</taxon>
        <taxon>Ascomycota</taxon>
        <taxon>Pezizomycotina</taxon>
        <taxon>Sordariomycetes</taxon>
        <taxon>Sordariomycetidae</taxon>
        <taxon>Sordariales</taxon>
        <taxon>Sordariales incertae sedis</taxon>
        <taxon>Madurella</taxon>
    </lineage>
</organism>
<feature type="coiled-coil region" evidence="1">
    <location>
        <begin position="100"/>
        <end position="176"/>
    </location>
</feature>
<evidence type="ECO:0000256" key="1">
    <source>
        <dbReference type="SAM" id="Coils"/>
    </source>
</evidence>